<keyword evidence="2" id="KW-0238">DNA-binding</keyword>
<dbReference type="InterPro" id="IPR036388">
    <property type="entry name" value="WH-like_DNA-bd_sf"/>
</dbReference>
<reference evidence="5" key="1">
    <citation type="submission" date="2020-05" db="EMBL/GenBank/DDBJ databases">
        <authorList>
            <person name="Chiriac C."/>
            <person name="Salcher M."/>
            <person name="Ghai R."/>
            <person name="Kavagutti S V."/>
        </authorList>
    </citation>
    <scope>NUCLEOTIDE SEQUENCE</scope>
</reference>
<feature type="domain" description="HTH gntR-type" evidence="4">
    <location>
        <begin position="26"/>
        <end position="92"/>
    </location>
</feature>
<evidence type="ECO:0000313" key="5">
    <source>
        <dbReference type="EMBL" id="CAB4876693.1"/>
    </source>
</evidence>
<dbReference type="Pfam" id="PF07702">
    <property type="entry name" value="UTRA"/>
    <property type="match status" value="1"/>
</dbReference>
<dbReference type="GO" id="GO:0045892">
    <property type="term" value="P:negative regulation of DNA-templated transcription"/>
    <property type="evidence" value="ECO:0007669"/>
    <property type="project" value="TreeGrafter"/>
</dbReference>
<proteinExistence type="predicted"/>
<dbReference type="InterPro" id="IPR011663">
    <property type="entry name" value="UTRA"/>
</dbReference>
<dbReference type="SMART" id="SM00866">
    <property type="entry name" value="UTRA"/>
    <property type="match status" value="1"/>
</dbReference>
<dbReference type="CDD" id="cd07377">
    <property type="entry name" value="WHTH_GntR"/>
    <property type="match status" value="1"/>
</dbReference>
<keyword evidence="3" id="KW-0804">Transcription</keyword>
<dbReference type="Pfam" id="PF00392">
    <property type="entry name" value="GntR"/>
    <property type="match status" value="1"/>
</dbReference>
<dbReference type="GO" id="GO:0003700">
    <property type="term" value="F:DNA-binding transcription factor activity"/>
    <property type="evidence" value="ECO:0007669"/>
    <property type="project" value="InterPro"/>
</dbReference>
<dbReference type="AlphaFoldDB" id="A0A6J7EAK5"/>
<dbReference type="PANTHER" id="PTHR44846">
    <property type="entry name" value="MANNOSYL-D-GLYCERATE TRANSPORT/METABOLISM SYSTEM REPRESSOR MNGR-RELATED"/>
    <property type="match status" value="1"/>
</dbReference>
<dbReference type="InterPro" id="IPR028978">
    <property type="entry name" value="Chorismate_lyase_/UTRA_dom_sf"/>
</dbReference>
<organism evidence="5">
    <name type="scientific">freshwater metagenome</name>
    <dbReference type="NCBI Taxonomy" id="449393"/>
    <lineage>
        <taxon>unclassified sequences</taxon>
        <taxon>metagenomes</taxon>
        <taxon>ecological metagenomes</taxon>
    </lineage>
</organism>
<dbReference type="Gene3D" id="3.40.1410.10">
    <property type="entry name" value="Chorismate lyase-like"/>
    <property type="match status" value="1"/>
</dbReference>
<evidence type="ECO:0000256" key="1">
    <source>
        <dbReference type="ARBA" id="ARBA00023015"/>
    </source>
</evidence>
<sequence length="254" mass="28604">MGKVLASDPVFRAITKGGSQVAKEEVRKQFRLADLLRSEIAELNIHDPIPGERALAERFGTSRVTIRQALALLQDDGVIYTVHGAGSFVAPARLTKQMKLLSFTQEMKQRGLKVSTKLISVALIEDDEKVTDDFIVLSEPAYRIERLRIGDNEPLSFEISYINQSTAPGLLEDDLTKSLYFILESKYGQEVYSADEHLTPVIVDKYIAKLMKIPAGSAAIRIQRTGYNIRGEEVERSISIRQGNRWDFKYSIRI</sequence>
<evidence type="ECO:0000256" key="2">
    <source>
        <dbReference type="ARBA" id="ARBA00023125"/>
    </source>
</evidence>
<evidence type="ECO:0000259" key="4">
    <source>
        <dbReference type="PROSITE" id="PS50949"/>
    </source>
</evidence>
<dbReference type="InterPro" id="IPR050679">
    <property type="entry name" value="Bact_HTH_transcr_reg"/>
</dbReference>
<dbReference type="SUPFAM" id="SSF64288">
    <property type="entry name" value="Chorismate lyase-like"/>
    <property type="match status" value="1"/>
</dbReference>
<dbReference type="PANTHER" id="PTHR44846:SF1">
    <property type="entry name" value="MANNOSYL-D-GLYCERATE TRANSPORT_METABOLISM SYSTEM REPRESSOR MNGR-RELATED"/>
    <property type="match status" value="1"/>
</dbReference>
<name>A0A6J7EAK5_9ZZZZ</name>
<dbReference type="PRINTS" id="PR00035">
    <property type="entry name" value="HTHGNTR"/>
</dbReference>
<dbReference type="SUPFAM" id="SSF46785">
    <property type="entry name" value="Winged helix' DNA-binding domain"/>
    <property type="match status" value="1"/>
</dbReference>
<protein>
    <submittedName>
        <fullName evidence="5">Unannotated protein</fullName>
    </submittedName>
</protein>
<evidence type="ECO:0000256" key="3">
    <source>
        <dbReference type="ARBA" id="ARBA00023163"/>
    </source>
</evidence>
<accession>A0A6J7EAK5</accession>
<dbReference type="SMART" id="SM00345">
    <property type="entry name" value="HTH_GNTR"/>
    <property type="match status" value="1"/>
</dbReference>
<gene>
    <name evidence="5" type="ORF">UFOPK3342_01301</name>
</gene>
<dbReference type="InterPro" id="IPR000524">
    <property type="entry name" value="Tscrpt_reg_HTH_GntR"/>
</dbReference>
<keyword evidence="1" id="KW-0805">Transcription regulation</keyword>
<dbReference type="EMBL" id="CAFBLH010000052">
    <property type="protein sequence ID" value="CAB4876693.1"/>
    <property type="molecule type" value="Genomic_DNA"/>
</dbReference>
<dbReference type="GO" id="GO:0003677">
    <property type="term" value="F:DNA binding"/>
    <property type="evidence" value="ECO:0007669"/>
    <property type="project" value="UniProtKB-KW"/>
</dbReference>
<dbReference type="PROSITE" id="PS50949">
    <property type="entry name" value="HTH_GNTR"/>
    <property type="match status" value="1"/>
</dbReference>
<dbReference type="Gene3D" id="1.10.10.10">
    <property type="entry name" value="Winged helix-like DNA-binding domain superfamily/Winged helix DNA-binding domain"/>
    <property type="match status" value="1"/>
</dbReference>
<dbReference type="InterPro" id="IPR036390">
    <property type="entry name" value="WH_DNA-bd_sf"/>
</dbReference>